<dbReference type="InterPro" id="IPR010810">
    <property type="entry name" value="Flagellin_hook_IN_motif"/>
</dbReference>
<comment type="subcellular location">
    <subcellularLocation>
        <location evidence="4">Secreted</location>
    </subcellularLocation>
    <subcellularLocation>
        <location evidence="4">Bacterial flagellum</location>
    </subcellularLocation>
</comment>
<dbReference type="Gene3D" id="6.10.10.10">
    <property type="entry name" value="Flagellar export chaperone, C-terminal domain"/>
    <property type="match status" value="1"/>
</dbReference>
<organism evidence="9 10">
    <name type="scientific">Psychrosphaera saromensis</name>
    <dbReference type="NCBI Taxonomy" id="716813"/>
    <lineage>
        <taxon>Bacteria</taxon>
        <taxon>Pseudomonadati</taxon>
        <taxon>Pseudomonadota</taxon>
        <taxon>Gammaproteobacteria</taxon>
        <taxon>Alteromonadales</taxon>
        <taxon>Pseudoalteromonadaceae</taxon>
        <taxon>Psychrosphaera</taxon>
    </lineage>
</organism>
<name>A0A2S7UVP1_9GAMM</name>
<dbReference type="Pfam" id="PF07196">
    <property type="entry name" value="Flagellin_IN"/>
    <property type="match status" value="2"/>
</dbReference>
<evidence type="ECO:0000313" key="10">
    <source>
        <dbReference type="Proteomes" id="UP000239007"/>
    </source>
</evidence>
<evidence type="ECO:0000259" key="8">
    <source>
        <dbReference type="Pfam" id="PF00700"/>
    </source>
</evidence>
<dbReference type="InterPro" id="IPR046358">
    <property type="entry name" value="Flagellin_C"/>
</dbReference>
<dbReference type="InterPro" id="IPR042187">
    <property type="entry name" value="Flagellin_C_sub2"/>
</dbReference>
<dbReference type="Pfam" id="PF00669">
    <property type="entry name" value="Flagellin_N"/>
    <property type="match status" value="1"/>
</dbReference>
<proteinExistence type="inferred from homology"/>
<feature type="region of interest" description="Disordered" evidence="6">
    <location>
        <begin position="1"/>
        <end position="26"/>
    </location>
</feature>
<sequence>MALTVNSNPSSINAQNKLSGSSSGLSTSMQRLASGLRINSAKDDAAGLQISNRLTSQINGLNVAVRNANDGTSMAQTAEGALQESTTILQRMRDLSVQSANATNTTVDRKALNEEVTQLKAELNRIADTTTFGGQQLLDGTFGNQQFQVGADANQTIGLSINSAQTDDLGSARANLDAGTLMGVSTAGAADATAAEALLNTAAADTMTISGVNEATVQFSDDDSSAEMAAKINAEFNTTGVKADAKTTAMITGFVGGEVDAANGTADNVSFTLSNGTSSEIISFTSSGDANDDMQTMIAKINEKASVTGIGASYSSEALAGTAGIVLTSEAGDNIIISDLTDDDASAAGTATAFDVTGADYDGTADATSNTITSGGAADSVAVRGSIQLDSTLSFSSQSSSTDTGLGVETRSSEISIDTLDLTSAQGSQDAIAVIDGALAKIDKNRSVLGATQNRLESTVNNLSSIVENSSAARSRIRDTDFTVETAELTKNQILQQAGTSILAQANQLPQAALSLLG</sequence>
<gene>
    <name evidence="9" type="ORF">BTO11_09120</name>
</gene>
<accession>A0A2S7UVP1</accession>
<keyword evidence="2 4" id="KW-0964">Secreted</keyword>
<dbReference type="GO" id="GO:0005576">
    <property type="term" value="C:extracellular region"/>
    <property type="evidence" value="ECO:0007669"/>
    <property type="project" value="UniProtKB-SubCell"/>
</dbReference>
<dbReference type="OrthoDB" id="9796789at2"/>
<dbReference type="Gene3D" id="2.30.220.10">
    <property type="entry name" value="f41 fragment of flagellin, C-terminal domain"/>
    <property type="match status" value="1"/>
</dbReference>
<feature type="compositionally biased region" description="Polar residues" evidence="6">
    <location>
        <begin position="1"/>
        <end position="17"/>
    </location>
</feature>
<dbReference type="Gene3D" id="2.170.280.10">
    <property type="entry name" value="f41 fragment of flagellin, middle domain"/>
    <property type="match status" value="1"/>
</dbReference>
<evidence type="ECO:0000313" key="9">
    <source>
        <dbReference type="EMBL" id="PQJ53808.1"/>
    </source>
</evidence>
<evidence type="ECO:0000256" key="3">
    <source>
        <dbReference type="ARBA" id="ARBA00023143"/>
    </source>
</evidence>
<evidence type="ECO:0000256" key="6">
    <source>
        <dbReference type="SAM" id="MobiDB-lite"/>
    </source>
</evidence>
<dbReference type="EMBL" id="MSCH01000003">
    <property type="protein sequence ID" value="PQJ53808.1"/>
    <property type="molecule type" value="Genomic_DNA"/>
</dbReference>
<protein>
    <recommendedName>
        <fullName evidence="4">Flagellin</fullName>
    </recommendedName>
</protein>
<comment type="caution">
    <text evidence="9">The sequence shown here is derived from an EMBL/GenBank/DDBJ whole genome shotgun (WGS) entry which is preliminary data.</text>
</comment>
<dbReference type="SUPFAM" id="SSF64518">
    <property type="entry name" value="Phase 1 flagellin"/>
    <property type="match status" value="1"/>
</dbReference>
<dbReference type="RefSeq" id="WP_105052305.1">
    <property type="nucleotide sequence ID" value="NZ_BMYG01000002.1"/>
</dbReference>
<dbReference type="InterPro" id="IPR001492">
    <property type="entry name" value="Flagellin"/>
</dbReference>
<dbReference type="AlphaFoldDB" id="A0A2S7UVP1"/>
<dbReference type="Gene3D" id="1.20.1330.10">
    <property type="entry name" value="f41 fragment of flagellin, N-terminal domain"/>
    <property type="match status" value="1"/>
</dbReference>
<evidence type="ECO:0000256" key="2">
    <source>
        <dbReference type="ARBA" id="ARBA00022525"/>
    </source>
</evidence>
<dbReference type="PANTHER" id="PTHR42792">
    <property type="entry name" value="FLAGELLIN"/>
    <property type="match status" value="1"/>
</dbReference>
<keyword evidence="3 4" id="KW-0975">Bacterial flagellum</keyword>
<comment type="function">
    <text evidence="4">Flagellin is the subunit protein which polymerizes to form the filaments of bacterial flagella.</text>
</comment>
<dbReference type="GO" id="GO:0009288">
    <property type="term" value="C:bacterial-type flagellum"/>
    <property type="evidence" value="ECO:0007669"/>
    <property type="project" value="UniProtKB-SubCell"/>
</dbReference>
<feature type="domain" description="Flagellin C-terminal" evidence="8">
    <location>
        <begin position="432"/>
        <end position="517"/>
    </location>
</feature>
<keyword evidence="10" id="KW-1185">Reference proteome</keyword>
<dbReference type="PANTHER" id="PTHR42792:SF2">
    <property type="entry name" value="FLAGELLIN"/>
    <property type="match status" value="1"/>
</dbReference>
<evidence type="ECO:0000259" key="7">
    <source>
        <dbReference type="Pfam" id="PF00669"/>
    </source>
</evidence>
<feature type="domain" description="Flagellin N-terminal" evidence="7">
    <location>
        <begin position="5"/>
        <end position="141"/>
    </location>
</feature>
<comment type="similarity">
    <text evidence="1 4">Belongs to the bacterial flagellin family.</text>
</comment>
<dbReference type="PRINTS" id="PR00207">
    <property type="entry name" value="FLAGELLIN"/>
</dbReference>
<evidence type="ECO:0000256" key="4">
    <source>
        <dbReference type="RuleBase" id="RU362073"/>
    </source>
</evidence>
<evidence type="ECO:0000256" key="5">
    <source>
        <dbReference type="SAM" id="Coils"/>
    </source>
</evidence>
<dbReference type="Gene3D" id="6.10.280.190">
    <property type="match status" value="1"/>
</dbReference>
<reference evidence="9 10" key="1">
    <citation type="submission" date="2016-12" db="EMBL/GenBank/DDBJ databases">
        <title>Diversity of luminous bacteria.</title>
        <authorList>
            <person name="Yoshizawa S."/>
            <person name="Kogure K."/>
        </authorList>
    </citation>
    <scope>NUCLEOTIDE SEQUENCE [LARGE SCALE GENOMIC DNA]</scope>
    <source>
        <strain evidence="9 10">SA4-48</strain>
    </source>
</reference>
<dbReference type="Proteomes" id="UP000239007">
    <property type="component" value="Unassembled WGS sequence"/>
</dbReference>
<dbReference type="InterPro" id="IPR001029">
    <property type="entry name" value="Flagellin_N"/>
</dbReference>
<keyword evidence="5" id="KW-0175">Coiled coil</keyword>
<dbReference type="GO" id="GO:0005198">
    <property type="term" value="F:structural molecule activity"/>
    <property type="evidence" value="ECO:0007669"/>
    <property type="project" value="UniProtKB-UniRule"/>
</dbReference>
<dbReference type="Pfam" id="PF00700">
    <property type="entry name" value="Flagellin_C"/>
    <property type="match status" value="1"/>
</dbReference>
<feature type="coiled-coil region" evidence="5">
    <location>
        <begin position="102"/>
        <end position="129"/>
    </location>
</feature>
<evidence type="ECO:0000256" key="1">
    <source>
        <dbReference type="ARBA" id="ARBA00005709"/>
    </source>
</evidence>